<proteinExistence type="predicted"/>
<evidence type="ECO:0000313" key="1">
    <source>
        <dbReference type="EMBL" id="ANW99105.1"/>
    </source>
</evidence>
<evidence type="ECO:0000313" key="2">
    <source>
        <dbReference type="Proteomes" id="UP000092971"/>
    </source>
</evidence>
<accession>A0A1B1YEB6</accession>
<reference evidence="1 2" key="1">
    <citation type="submission" date="2016-02" db="EMBL/GenBank/DDBJ databases">
        <title>Comparison of Clostridium stercorarium subspecies using comparative genomics and transcriptomics.</title>
        <authorList>
            <person name="Schellenberg J."/>
            <person name="Thallinger G."/>
            <person name="Levin D.B."/>
            <person name="Zhang X."/>
            <person name="Alvare G."/>
            <person name="Fristensky B."/>
            <person name="Sparling R."/>
        </authorList>
    </citation>
    <scope>NUCLEOTIDE SEQUENCE [LARGE SCALE GENOMIC DNA]</scope>
    <source>
        <strain evidence="1 2">DSM 2910</strain>
    </source>
</reference>
<dbReference type="Proteomes" id="UP000092971">
    <property type="component" value="Chromosome"/>
</dbReference>
<gene>
    <name evidence="1" type="ORF">CSTERTH_08730</name>
</gene>
<sequence length="76" mass="9106">MEVNALIYCKVFYVSKILFPLKSPFELFIMFSKFLNVFPENIGMFRLHKHKAKSFSILLVKFALRQLCRFWKQGAR</sequence>
<dbReference type="AlphaFoldDB" id="A0A1B1YEB6"/>
<name>A0A1B1YEB6_THEST</name>
<protein>
    <submittedName>
        <fullName evidence="1">Uncharacterized protein</fullName>
    </submittedName>
</protein>
<organism evidence="1 2">
    <name type="scientific">Thermoclostridium stercorarium subsp. thermolacticum DSM 2910</name>
    <dbReference type="NCBI Taxonomy" id="1121336"/>
    <lineage>
        <taxon>Bacteria</taxon>
        <taxon>Bacillati</taxon>
        <taxon>Bacillota</taxon>
        <taxon>Clostridia</taxon>
        <taxon>Eubacteriales</taxon>
        <taxon>Oscillospiraceae</taxon>
        <taxon>Thermoclostridium</taxon>
    </lineage>
</organism>
<dbReference type="EMBL" id="CP014672">
    <property type="protein sequence ID" value="ANW99105.1"/>
    <property type="molecule type" value="Genomic_DNA"/>
</dbReference>